<evidence type="ECO:0008006" key="4">
    <source>
        <dbReference type="Google" id="ProtNLM"/>
    </source>
</evidence>
<gene>
    <name evidence="2" type="ORF">CA2015_0470</name>
</gene>
<dbReference type="RefSeq" id="WP_048640426.1">
    <property type="nucleotide sequence ID" value="NZ_CAXBGM010000019.1"/>
</dbReference>
<evidence type="ECO:0000313" key="3">
    <source>
        <dbReference type="Proteomes" id="UP000036520"/>
    </source>
</evidence>
<dbReference type="STRING" id="320787.CA2015_0470"/>
<dbReference type="KEGG" id="camu:CA2015_0470"/>
<proteinExistence type="predicted"/>
<dbReference type="Proteomes" id="UP000036520">
    <property type="component" value="Chromosome"/>
</dbReference>
<accession>A0A0H4P6Z7</accession>
<sequence>MKKYLLTKKSCFAYFTVFAVALAFSACSTKVTFPVSNIVPAAEPTASISKNNEGAYEVKININNLALPERLSPPKKHYMVWIEASGQGITKLGEISNNRGVFSNKGKASFEAETMYKPTMILITAENSMDITYPGSNVVLKSKPFKVK</sequence>
<evidence type="ECO:0000256" key="1">
    <source>
        <dbReference type="SAM" id="SignalP"/>
    </source>
</evidence>
<feature type="signal peptide" evidence="1">
    <location>
        <begin position="1"/>
        <end position="19"/>
    </location>
</feature>
<dbReference type="EMBL" id="CP012040">
    <property type="protein sequence ID" value="AKP49939.1"/>
    <property type="molecule type" value="Genomic_DNA"/>
</dbReference>
<reference evidence="2 3" key="1">
    <citation type="submission" date="2015-07" db="EMBL/GenBank/DDBJ databases">
        <authorList>
            <person name="Kim K.M."/>
        </authorList>
    </citation>
    <scope>NUCLEOTIDE SEQUENCE [LARGE SCALE GENOMIC DNA]</scope>
    <source>
        <strain evidence="2 3">KCTC 12363</strain>
    </source>
</reference>
<evidence type="ECO:0000313" key="2">
    <source>
        <dbReference type="EMBL" id="AKP49939.1"/>
    </source>
</evidence>
<name>A0A0H4P6Z7_9BACT</name>
<protein>
    <recommendedName>
        <fullName evidence="4">Lipoprotein</fullName>
    </recommendedName>
</protein>
<dbReference type="AlphaFoldDB" id="A0A0H4P6Z7"/>
<organism evidence="2 3">
    <name type="scientific">Cyclobacterium amurskyense</name>
    <dbReference type="NCBI Taxonomy" id="320787"/>
    <lineage>
        <taxon>Bacteria</taxon>
        <taxon>Pseudomonadati</taxon>
        <taxon>Bacteroidota</taxon>
        <taxon>Cytophagia</taxon>
        <taxon>Cytophagales</taxon>
        <taxon>Cyclobacteriaceae</taxon>
        <taxon>Cyclobacterium</taxon>
    </lineage>
</organism>
<dbReference type="OrthoDB" id="676347at2"/>
<keyword evidence="3" id="KW-1185">Reference proteome</keyword>
<feature type="chain" id="PRO_5005207845" description="Lipoprotein" evidence="1">
    <location>
        <begin position="20"/>
        <end position="148"/>
    </location>
</feature>
<dbReference type="PROSITE" id="PS51257">
    <property type="entry name" value="PROKAR_LIPOPROTEIN"/>
    <property type="match status" value="1"/>
</dbReference>
<keyword evidence="1" id="KW-0732">Signal</keyword>